<feature type="domain" description="HTH merR-type" evidence="2">
    <location>
        <begin position="5"/>
        <end position="74"/>
    </location>
</feature>
<dbReference type="Pfam" id="PF13411">
    <property type="entry name" value="MerR_1"/>
    <property type="match status" value="1"/>
</dbReference>
<sequence length="151" mass="17194">MILMTYTIKEVADKVGLSIYTLRFYDKEGLLPFVVRNQAGYREFTDGDLNLIHTICCLKNTGMKISEIRSYIEDVMAGPATIEHRKQILSAHRLKVVAEQQKIAENLEEIDYKLNIYSAPDANEQVKQELQYAVADKVNNHLENPYGAIDG</sequence>
<proteinExistence type="predicted"/>
<dbReference type="PROSITE" id="PS50937">
    <property type="entry name" value="HTH_MERR_2"/>
    <property type="match status" value="1"/>
</dbReference>
<reference evidence="3 4" key="1">
    <citation type="journal article" date="2015" name="Genome Announc.">
        <title>Expanding the biotechnology potential of lactobacilli through comparative genomics of 213 strains and associated genera.</title>
        <authorList>
            <person name="Sun Z."/>
            <person name="Harris H.M."/>
            <person name="McCann A."/>
            <person name="Guo C."/>
            <person name="Argimon S."/>
            <person name="Zhang W."/>
            <person name="Yang X."/>
            <person name="Jeffery I.B."/>
            <person name="Cooney J.C."/>
            <person name="Kagawa T.F."/>
            <person name="Liu W."/>
            <person name="Song Y."/>
            <person name="Salvetti E."/>
            <person name="Wrobel A."/>
            <person name="Rasinkangas P."/>
            <person name="Parkhill J."/>
            <person name="Rea M.C."/>
            <person name="O'Sullivan O."/>
            <person name="Ritari J."/>
            <person name="Douillard F.P."/>
            <person name="Paul Ross R."/>
            <person name="Yang R."/>
            <person name="Briner A.E."/>
            <person name="Felis G.E."/>
            <person name="de Vos W.M."/>
            <person name="Barrangou R."/>
            <person name="Klaenhammer T.R."/>
            <person name="Caufield P.W."/>
            <person name="Cui Y."/>
            <person name="Zhang H."/>
            <person name="O'Toole P.W."/>
        </authorList>
    </citation>
    <scope>NUCLEOTIDE SEQUENCE [LARGE SCALE GENOMIC DNA]</scope>
    <source>
        <strain evidence="3 4">DSM 26202</strain>
    </source>
</reference>
<comment type="caution">
    <text evidence="3">The sequence shown here is derived from an EMBL/GenBank/DDBJ whole genome shotgun (WGS) entry which is preliminary data.</text>
</comment>
<dbReference type="PRINTS" id="PR00040">
    <property type="entry name" value="HTHMERR"/>
</dbReference>
<evidence type="ECO:0000259" key="2">
    <source>
        <dbReference type="PROSITE" id="PS50937"/>
    </source>
</evidence>
<evidence type="ECO:0000313" key="3">
    <source>
        <dbReference type="EMBL" id="KRO07964.1"/>
    </source>
</evidence>
<keyword evidence="4" id="KW-1185">Reference proteome</keyword>
<dbReference type="SMART" id="SM00422">
    <property type="entry name" value="HTH_MERR"/>
    <property type="match status" value="1"/>
</dbReference>
<evidence type="ECO:0000256" key="1">
    <source>
        <dbReference type="ARBA" id="ARBA00023125"/>
    </source>
</evidence>
<organism evidence="3 4">
    <name type="scientific">Paucilactobacillus hokkaidonensis</name>
    <dbReference type="NCBI Taxonomy" id="1193095"/>
    <lineage>
        <taxon>Bacteria</taxon>
        <taxon>Bacillati</taxon>
        <taxon>Bacillota</taxon>
        <taxon>Bacilli</taxon>
        <taxon>Lactobacillales</taxon>
        <taxon>Lactobacillaceae</taxon>
        <taxon>Paucilactobacillus</taxon>
    </lineage>
</organism>
<dbReference type="InterPro" id="IPR000551">
    <property type="entry name" value="MerR-type_HTH_dom"/>
</dbReference>
<dbReference type="InterPro" id="IPR047057">
    <property type="entry name" value="MerR_fam"/>
</dbReference>
<dbReference type="Gene3D" id="1.10.1660.10">
    <property type="match status" value="1"/>
</dbReference>
<dbReference type="InterPro" id="IPR009061">
    <property type="entry name" value="DNA-bd_dom_put_sf"/>
</dbReference>
<dbReference type="SUPFAM" id="SSF46955">
    <property type="entry name" value="Putative DNA-binding domain"/>
    <property type="match status" value="1"/>
</dbReference>
<protein>
    <submittedName>
        <fullName evidence="3">MerR family transcriptional regulator</fullName>
    </submittedName>
</protein>
<name>A0ABR5Q4R4_9LACO</name>
<dbReference type="CDD" id="cd01109">
    <property type="entry name" value="HTH_YyaN"/>
    <property type="match status" value="1"/>
</dbReference>
<dbReference type="Proteomes" id="UP000051884">
    <property type="component" value="Unassembled WGS sequence"/>
</dbReference>
<keyword evidence="1" id="KW-0238">DNA-binding</keyword>
<accession>A0ABR5Q4R4</accession>
<gene>
    <name evidence="3" type="ORF">IV59_GL001577</name>
</gene>
<dbReference type="PANTHER" id="PTHR30204">
    <property type="entry name" value="REDOX-CYCLING DRUG-SENSING TRANSCRIPTIONAL ACTIVATOR SOXR"/>
    <property type="match status" value="1"/>
</dbReference>
<dbReference type="PANTHER" id="PTHR30204:SF82">
    <property type="entry name" value="TRANSCRIPTIONAL REGULATOR, MERR FAMILY"/>
    <property type="match status" value="1"/>
</dbReference>
<evidence type="ECO:0000313" key="4">
    <source>
        <dbReference type="Proteomes" id="UP000051884"/>
    </source>
</evidence>
<dbReference type="EMBL" id="JQCH01000038">
    <property type="protein sequence ID" value="KRO07964.1"/>
    <property type="molecule type" value="Genomic_DNA"/>
</dbReference>